<dbReference type="Gene3D" id="3.40.50.1820">
    <property type="entry name" value="alpha/beta hydrolase"/>
    <property type="match status" value="1"/>
</dbReference>
<keyword evidence="8" id="KW-1133">Transmembrane helix</keyword>
<organism evidence="11">
    <name type="scientific">Xenopsylla cheopis</name>
    <name type="common">Oriental rat flea</name>
    <name type="synonym">Pulex cheopis</name>
    <dbReference type="NCBI Taxonomy" id="163159"/>
    <lineage>
        <taxon>Eukaryota</taxon>
        <taxon>Metazoa</taxon>
        <taxon>Ecdysozoa</taxon>
        <taxon>Arthropoda</taxon>
        <taxon>Hexapoda</taxon>
        <taxon>Insecta</taxon>
        <taxon>Pterygota</taxon>
        <taxon>Neoptera</taxon>
        <taxon>Endopterygota</taxon>
        <taxon>Siphonaptera</taxon>
        <taxon>Pulicidae</taxon>
        <taxon>Xenopsyllinae</taxon>
        <taxon>Xenopsylla</taxon>
    </lineage>
</organism>
<comment type="similarity">
    <text evidence="3 6">Belongs to the peptidase S33 family.</text>
</comment>
<protein>
    <recommendedName>
        <fullName evidence="6">Epoxide hydrolase</fullName>
        <ecNumber evidence="6">3.3.2.9</ecNumber>
    </recommendedName>
</protein>
<evidence type="ECO:0000256" key="4">
    <source>
        <dbReference type="ARBA" id="ARBA00022797"/>
    </source>
</evidence>
<dbReference type="PANTHER" id="PTHR21661:SF35">
    <property type="entry name" value="EPOXIDE HYDROLASE"/>
    <property type="match status" value="1"/>
</dbReference>
<keyword evidence="6" id="KW-0256">Endoplasmic reticulum</keyword>
<dbReference type="SUPFAM" id="SSF53474">
    <property type="entry name" value="alpha/beta-Hydrolases"/>
    <property type="match status" value="1"/>
</dbReference>
<dbReference type="GO" id="GO:0005789">
    <property type="term" value="C:endoplasmic reticulum membrane"/>
    <property type="evidence" value="ECO:0007669"/>
    <property type="project" value="UniProtKB-SubCell"/>
</dbReference>
<evidence type="ECO:0000256" key="5">
    <source>
        <dbReference type="ARBA" id="ARBA00022801"/>
    </source>
</evidence>
<feature type="chain" id="PRO_5027070532" description="Epoxide hydrolase" evidence="9">
    <location>
        <begin position="18"/>
        <end position="463"/>
    </location>
</feature>
<keyword evidence="4 6" id="KW-0058">Aromatic hydrocarbons catabolism</keyword>
<dbReference type="PRINTS" id="PR00412">
    <property type="entry name" value="EPOXHYDRLASE"/>
</dbReference>
<keyword evidence="9" id="KW-0732">Signal</keyword>
<comment type="catalytic activity">
    <reaction evidence="6">
        <text>cis-stilbene oxide + H2O = (1R,2R)-hydrobenzoin</text>
        <dbReference type="Rhea" id="RHEA:23900"/>
        <dbReference type="ChEBI" id="CHEBI:15377"/>
        <dbReference type="ChEBI" id="CHEBI:50004"/>
        <dbReference type="ChEBI" id="CHEBI:50014"/>
        <dbReference type="EC" id="3.3.2.9"/>
    </reaction>
</comment>
<dbReference type="GO" id="GO:0097176">
    <property type="term" value="P:epoxide metabolic process"/>
    <property type="evidence" value="ECO:0007669"/>
    <property type="project" value="TreeGrafter"/>
</dbReference>
<dbReference type="EMBL" id="GIIL01001167">
    <property type="protein sequence ID" value="NOV44893.1"/>
    <property type="molecule type" value="Transcribed_RNA"/>
</dbReference>
<keyword evidence="6 8" id="KW-0472">Membrane</keyword>
<feature type="transmembrane region" description="Helical" evidence="8">
    <location>
        <begin position="7"/>
        <end position="23"/>
    </location>
</feature>
<evidence type="ECO:0000256" key="3">
    <source>
        <dbReference type="ARBA" id="ARBA00010088"/>
    </source>
</evidence>
<evidence type="ECO:0000259" key="10">
    <source>
        <dbReference type="Pfam" id="PF06441"/>
    </source>
</evidence>
<feature type="active site" description="Nucleophile" evidence="7">
    <location>
        <position position="224"/>
    </location>
</feature>
<comment type="catalytic activity">
    <reaction evidence="1 6">
        <text>1-(4-methoxyphenyl)-N-methyl-N-[(3-methyloxetan-3-yl)methyl]methanamine + H2O = 2-{[(4-methoxybenzyl)(methyl)amino]methyl}-2-methylpropane-1,3-diol</text>
        <dbReference type="Rhea" id="RHEA:55764"/>
        <dbReference type="ChEBI" id="CHEBI:15377"/>
        <dbReference type="ChEBI" id="CHEBI:139161"/>
        <dbReference type="ChEBI" id="CHEBI:139164"/>
        <dbReference type="EC" id="3.3.2.9"/>
    </reaction>
</comment>
<keyword evidence="5 6" id="KW-0378">Hydrolase</keyword>
<dbReference type="InterPro" id="IPR000639">
    <property type="entry name" value="Epox_hydrolase-like"/>
</dbReference>
<name>A0A6M2DF03_XENCH</name>
<evidence type="ECO:0000256" key="1">
    <source>
        <dbReference type="ARBA" id="ARBA00000221"/>
    </source>
</evidence>
<feature type="active site" description="Proton acceptor" evidence="7">
    <location>
        <position position="427"/>
    </location>
</feature>
<accession>A0A6M2DF03</accession>
<evidence type="ECO:0000256" key="6">
    <source>
        <dbReference type="PIRNR" id="PIRNR001112"/>
    </source>
</evidence>
<dbReference type="AlphaFoldDB" id="A0A6M2DF03"/>
<dbReference type="InterPro" id="IPR016292">
    <property type="entry name" value="Epoxide_hydrolase"/>
</dbReference>
<dbReference type="Pfam" id="PF06441">
    <property type="entry name" value="EHN"/>
    <property type="match status" value="1"/>
</dbReference>
<feature type="domain" description="Epoxide hydrolase N-terminal" evidence="10">
    <location>
        <begin position="51"/>
        <end position="158"/>
    </location>
</feature>
<dbReference type="PANTHER" id="PTHR21661">
    <property type="entry name" value="EPOXIDE HYDROLASE 1-RELATED"/>
    <property type="match status" value="1"/>
</dbReference>
<comment type="subcellular location">
    <subcellularLocation>
        <location evidence="6">Endoplasmic reticulum membrane</location>
    </subcellularLocation>
    <subcellularLocation>
        <location evidence="2">Microsome membrane</location>
        <topology evidence="2">Single-pass membrane protein</topology>
    </subcellularLocation>
</comment>
<dbReference type="GO" id="GO:0033961">
    <property type="term" value="F:cis-stilbene-oxide hydrolase activity"/>
    <property type="evidence" value="ECO:0007669"/>
    <property type="project" value="UniProtKB-UniRule"/>
</dbReference>
<evidence type="ECO:0000256" key="9">
    <source>
        <dbReference type="SAM" id="SignalP"/>
    </source>
</evidence>
<dbReference type="InterPro" id="IPR029058">
    <property type="entry name" value="AB_hydrolase_fold"/>
</dbReference>
<keyword evidence="8" id="KW-0812">Transmembrane</keyword>
<evidence type="ECO:0000256" key="8">
    <source>
        <dbReference type="SAM" id="Phobius"/>
    </source>
</evidence>
<feature type="signal peptide" evidence="9">
    <location>
        <begin position="1"/>
        <end position="17"/>
    </location>
</feature>
<comment type="function">
    <text evidence="6">Catalyzes juvenile hormone hydrolysis.</text>
</comment>
<reference evidence="11" key="1">
    <citation type="submission" date="2020-03" db="EMBL/GenBank/DDBJ databases">
        <title>Transcriptomic Profiling of the Digestive Tract of the Rat Flea, Xenopsylla cheopis, Following Blood Feeding and Infection with Yersinia pestis.</title>
        <authorList>
            <person name="Bland D.M."/>
            <person name="Martens C.A."/>
            <person name="Virtaneva K."/>
            <person name="Kanakabandi K."/>
            <person name="Long D."/>
            <person name="Rosenke R."/>
            <person name="Saturday G.A."/>
            <person name="Hoyt F.H."/>
            <person name="Bruno D.P."/>
            <person name="Ribeiro J.M.C."/>
            <person name="Hinnebusch J."/>
        </authorList>
    </citation>
    <scope>NUCLEOTIDE SEQUENCE</scope>
</reference>
<feature type="active site" description="Proton donor" evidence="7">
    <location>
        <position position="370"/>
    </location>
</feature>
<evidence type="ECO:0000313" key="11">
    <source>
        <dbReference type="EMBL" id="NOV44893.1"/>
    </source>
</evidence>
<evidence type="ECO:0000256" key="2">
    <source>
        <dbReference type="ARBA" id="ARBA00004111"/>
    </source>
</evidence>
<dbReference type="InterPro" id="IPR010497">
    <property type="entry name" value="Epoxide_hydro_N"/>
</dbReference>
<sequence>MGKFCRMILFAIVAGSAVMYYQMTKELPKPDLPLDTWWGPGKPQKVDTSLRPFKINVNDKILETLKAKLSTVQYTQALEGINFEYGFNTDSLKNVVEFWKTQYNWREREALLNKYPHFKTNIQGLDIHYVHVKPKVAANVQVLPLIMIHGWPGSFVEFYKIIPKLTTPRPGYNFVFELILPSIPGYGFSQGAAKPGLGAAQVAVVMRNLMERIGFKKYYVQGGDWGALIISAMATLFPENILGQHSNMCAISTPSSTFKAMIGSFFPEWFAGKDHAHQMYPLGDHFLTLLEEMGYLHLQATKPDTVGVALRDSPAGLAAYILEKFSTWTNKSWRSTKDGSLQSKFSIAELLDNVMIYYVTDSITTSMRLYAESFTKAHFGLNLDRVRNYVPAACAKFPNELMYVTDCQLAEKYKTLLQSNDLPRGGHFAAFEEPELMAEDIFSAVKKFVNYHLEKANTKKTDL</sequence>
<evidence type="ECO:0000256" key="7">
    <source>
        <dbReference type="PIRSR" id="PIRSR001112-1"/>
    </source>
</evidence>
<proteinExistence type="inferred from homology"/>
<dbReference type="EC" id="3.3.2.9" evidence="6"/>
<dbReference type="PIRSF" id="PIRSF001112">
    <property type="entry name" value="Epoxide_hydrolase"/>
    <property type="match status" value="1"/>
</dbReference>